<dbReference type="EMBL" id="BARU01028689">
    <property type="protein sequence ID" value="GAH73518.1"/>
    <property type="molecule type" value="Genomic_DNA"/>
</dbReference>
<dbReference type="GO" id="GO:0000271">
    <property type="term" value="P:polysaccharide biosynthetic process"/>
    <property type="evidence" value="ECO:0007669"/>
    <property type="project" value="InterPro"/>
</dbReference>
<proteinExistence type="inferred from homology"/>
<evidence type="ECO:0000259" key="2">
    <source>
        <dbReference type="SMART" id="SM00984"/>
    </source>
</evidence>
<dbReference type="NCBIfam" id="TIGR03026">
    <property type="entry name" value="NDP-sugDHase"/>
    <property type="match status" value="1"/>
</dbReference>
<dbReference type="PANTHER" id="PTHR43491:SF2">
    <property type="entry name" value="UDP-N-ACETYL-D-MANNOSAMINE DEHYDROGENASE"/>
    <property type="match status" value="1"/>
</dbReference>
<dbReference type="PANTHER" id="PTHR43491">
    <property type="entry name" value="UDP-N-ACETYL-D-MANNOSAMINE DEHYDROGENASE"/>
    <property type="match status" value="1"/>
</dbReference>
<dbReference type="GO" id="GO:0016628">
    <property type="term" value="F:oxidoreductase activity, acting on the CH-CH group of donors, NAD or NADP as acceptor"/>
    <property type="evidence" value="ECO:0007669"/>
    <property type="project" value="InterPro"/>
</dbReference>
<dbReference type="Gene3D" id="3.40.50.720">
    <property type="entry name" value="NAD(P)-binding Rossmann-like Domain"/>
    <property type="match status" value="1"/>
</dbReference>
<dbReference type="SUPFAM" id="SSF52413">
    <property type="entry name" value="UDP-glucose/GDP-mannose dehydrogenase C-terminal domain"/>
    <property type="match status" value="1"/>
</dbReference>
<dbReference type="InterPro" id="IPR017476">
    <property type="entry name" value="UDP-Glc/GDP-Man"/>
</dbReference>
<dbReference type="GO" id="GO:0016616">
    <property type="term" value="F:oxidoreductase activity, acting on the CH-OH group of donors, NAD or NADP as acceptor"/>
    <property type="evidence" value="ECO:0007669"/>
    <property type="project" value="InterPro"/>
</dbReference>
<evidence type="ECO:0000256" key="1">
    <source>
        <dbReference type="ARBA" id="ARBA00006601"/>
    </source>
</evidence>
<dbReference type="AlphaFoldDB" id="X1JUQ0"/>
<sequence>VTPHIFKAKDIKTAEAAKVIENIQRDINIALVNELCLIFGKTGLSTKDVLETAATKWNFHRYSPGLVGGHCIPVDPYYLVYKAKELGYHPQVILAGRAINDSMAKYVAEMTIKALNKVGKVIKGSKVLLMGLTYKENVADTRQTPAKDIIKELKEYGVDIYGYDPLLSDIEAEFGIRAVQNLKDVPKVNCIILAVAHGAFRGITLDQLKAIASVEPILIDIQGFFDREEAQGKGFYYNTL</sequence>
<comment type="similarity">
    <text evidence="1">Belongs to the UDP-glucose/GDP-mannose dehydrogenase family.</text>
</comment>
<comment type="caution">
    <text evidence="3">The sequence shown here is derived from an EMBL/GenBank/DDBJ whole genome shotgun (WGS) entry which is preliminary data.</text>
</comment>
<dbReference type="InterPro" id="IPR036220">
    <property type="entry name" value="UDP-Glc/GDP-Man_DH_C_sf"/>
</dbReference>
<organism evidence="3">
    <name type="scientific">marine sediment metagenome</name>
    <dbReference type="NCBI Taxonomy" id="412755"/>
    <lineage>
        <taxon>unclassified sequences</taxon>
        <taxon>metagenomes</taxon>
        <taxon>ecological metagenomes</taxon>
    </lineage>
</organism>
<dbReference type="InterPro" id="IPR014026">
    <property type="entry name" value="UDP-Glc/GDP-Man_DH_dimer"/>
</dbReference>
<accession>X1JUQ0</accession>
<dbReference type="Pfam" id="PF00984">
    <property type="entry name" value="UDPG_MGDP_dh"/>
    <property type="match status" value="1"/>
</dbReference>
<feature type="domain" description="UDP-glucose/GDP-mannose dehydrogenase C-terminal" evidence="2">
    <location>
        <begin position="128"/>
        <end position="227"/>
    </location>
</feature>
<protein>
    <recommendedName>
        <fullName evidence="2">UDP-glucose/GDP-mannose dehydrogenase C-terminal domain-containing protein</fullName>
    </recommendedName>
</protein>
<dbReference type="PIRSF" id="PIRSF500136">
    <property type="entry name" value="UDP_ManNAc_DH"/>
    <property type="match status" value="1"/>
</dbReference>
<dbReference type="SMART" id="SM00984">
    <property type="entry name" value="UDPG_MGDP_dh_C"/>
    <property type="match status" value="1"/>
</dbReference>
<reference evidence="3" key="1">
    <citation type="journal article" date="2014" name="Front. Microbiol.">
        <title>High frequency of phylogenetically diverse reductive dehalogenase-homologous genes in deep subseafloor sedimentary metagenomes.</title>
        <authorList>
            <person name="Kawai M."/>
            <person name="Futagami T."/>
            <person name="Toyoda A."/>
            <person name="Takaki Y."/>
            <person name="Nishi S."/>
            <person name="Hori S."/>
            <person name="Arai W."/>
            <person name="Tsubouchi T."/>
            <person name="Morono Y."/>
            <person name="Uchiyama I."/>
            <person name="Ito T."/>
            <person name="Fujiyama A."/>
            <person name="Inagaki F."/>
            <person name="Takami H."/>
        </authorList>
    </citation>
    <scope>NUCLEOTIDE SEQUENCE</scope>
    <source>
        <strain evidence="3">Expedition CK06-06</strain>
    </source>
</reference>
<dbReference type="InterPro" id="IPR014027">
    <property type="entry name" value="UDP-Glc/GDP-Man_DH_C"/>
</dbReference>
<dbReference type="Pfam" id="PF03720">
    <property type="entry name" value="UDPG_MGDP_dh_C"/>
    <property type="match status" value="1"/>
</dbReference>
<evidence type="ECO:0000313" key="3">
    <source>
        <dbReference type="EMBL" id="GAH73518.1"/>
    </source>
</evidence>
<name>X1JUQ0_9ZZZZ</name>
<dbReference type="PIRSF" id="PIRSF000124">
    <property type="entry name" value="UDPglc_GDPman_dh"/>
    <property type="match status" value="1"/>
</dbReference>
<feature type="non-terminal residue" evidence="3">
    <location>
        <position position="1"/>
    </location>
</feature>
<dbReference type="GO" id="GO:0051287">
    <property type="term" value="F:NAD binding"/>
    <property type="evidence" value="ECO:0007669"/>
    <property type="project" value="InterPro"/>
</dbReference>
<dbReference type="InterPro" id="IPR028359">
    <property type="entry name" value="UDP_ManNAc/GlcNAc_DH"/>
</dbReference>
<gene>
    <name evidence="3" type="ORF">S03H2_45757</name>
</gene>
<dbReference type="InterPro" id="IPR008927">
    <property type="entry name" value="6-PGluconate_DH-like_C_sf"/>
</dbReference>
<dbReference type="SUPFAM" id="SSF48179">
    <property type="entry name" value="6-phosphogluconate dehydrogenase C-terminal domain-like"/>
    <property type="match status" value="1"/>
</dbReference>